<gene>
    <name evidence="1" type="ORF">CSUI_007106</name>
</gene>
<proteinExistence type="predicted"/>
<dbReference type="Proteomes" id="UP000221165">
    <property type="component" value="Unassembled WGS sequence"/>
</dbReference>
<organism evidence="1 2">
    <name type="scientific">Cystoisospora suis</name>
    <dbReference type="NCBI Taxonomy" id="483139"/>
    <lineage>
        <taxon>Eukaryota</taxon>
        <taxon>Sar</taxon>
        <taxon>Alveolata</taxon>
        <taxon>Apicomplexa</taxon>
        <taxon>Conoidasida</taxon>
        <taxon>Coccidia</taxon>
        <taxon>Eucoccidiorida</taxon>
        <taxon>Eimeriorina</taxon>
        <taxon>Sarcocystidae</taxon>
        <taxon>Cystoisospora</taxon>
    </lineage>
</organism>
<evidence type="ECO:0000313" key="2">
    <source>
        <dbReference type="Proteomes" id="UP000221165"/>
    </source>
</evidence>
<dbReference type="RefSeq" id="XP_067920769.1">
    <property type="nucleotide sequence ID" value="XM_068067256.1"/>
</dbReference>
<dbReference type="VEuPathDB" id="ToxoDB:CSUI_007106"/>
<accession>A0A2C6KNF3</accession>
<keyword evidence="2" id="KW-1185">Reference proteome</keyword>
<evidence type="ECO:0000313" key="1">
    <source>
        <dbReference type="EMBL" id="PHJ19067.1"/>
    </source>
</evidence>
<comment type="caution">
    <text evidence="1">The sequence shown here is derived from an EMBL/GenBank/DDBJ whole genome shotgun (WGS) entry which is preliminary data.</text>
</comment>
<name>A0A2C6KNF3_9APIC</name>
<dbReference type="EMBL" id="MIGC01003667">
    <property type="protein sequence ID" value="PHJ19067.1"/>
    <property type="molecule type" value="Genomic_DNA"/>
</dbReference>
<reference evidence="1 2" key="1">
    <citation type="journal article" date="2017" name="Int. J. Parasitol.">
        <title>The genome of the protozoan parasite Cystoisospora suis and a reverse vaccinology approach to identify vaccine candidates.</title>
        <authorList>
            <person name="Palmieri N."/>
            <person name="Shrestha A."/>
            <person name="Ruttkowski B."/>
            <person name="Beck T."/>
            <person name="Vogl C."/>
            <person name="Tomley F."/>
            <person name="Blake D.P."/>
            <person name="Joachim A."/>
        </authorList>
    </citation>
    <scope>NUCLEOTIDE SEQUENCE [LARGE SCALE GENOMIC DNA]</scope>
    <source>
        <strain evidence="1 2">Wien I</strain>
    </source>
</reference>
<dbReference type="GeneID" id="94430467"/>
<dbReference type="AlphaFoldDB" id="A0A2C6KNF3"/>
<protein>
    <submittedName>
        <fullName evidence="1">Uncharacterized protein</fullName>
    </submittedName>
</protein>
<sequence length="90" mass="9983">MLLIRLRVLLCETWGSGSLLVTFLDSRRSASGDFCGGVELLVFVAWMHSLKVVRLYTLFLTVASCFRSTKALQRVPAMPPLSRARPVAQA</sequence>